<dbReference type="Pfam" id="PF00456">
    <property type="entry name" value="Transketolase_N"/>
    <property type="match status" value="1"/>
</dbReference>
<evidence type="ECO:0000256" key="11">
    <source>
        <dbReference type="ARBA" id="ARBA00023052"/>
    </source>
</evidence>
<evidence type="ECO:0000313" key="13">
    <source>
        <dbReference type="Proteomes" id="UP000312512"/>
    </source>
</evidence>
<evidence type="ECO:0000313" key="12">
    <source>
        <dbReference type="EMBL" id="KAB8193536.1"/>
    </source>
</evidence>
<comment type="cofactor">
    <cofactor evidence="1">
        <name>Ca(2+)</name>
        <dbReference type="ChEBI" id="CHEBI:29108"/>
    </cofactor>
</comment>
<accession>A0A5P9ZAQ9</accession>
<comment type="caution">
    <text evidence="12">The sequence shown here is derived from an EMBL/GenBank/DDBJ whole genome shotgun (WGS) entry which is preliminary data.</text>
</comment>
<dbReference type="InterPro" id="IPR033248">
    <property type="entry name" value="Transketolase_C"/>
</dbReference>
<dbReference type="Pfam" id="PF02780">
    <property type="entry name" value="Transketolase_C"/>
    <property type="match status" value="1"/>
</dbReference>
<dbReference type="GO" id="GO:0004802">
    <property type="term" value="F:transketolase activity"/>
    <property type="evidence" value="ECO:0007669"/>
    <property type="project" value="UniProtKB-EC"/>
</dbReference>
<keyword evidence="8" id="KW-0479">Metal-binding</keyword>
<evidence type="ECO:0000256" key="8">
    <source>
        <dbReference type="ARBA" id="ARBA00022723"/>
    </source>
</evidence>
<keyword evidence="10" id="KW-0460">Magnesium</keyword>
<dbReference type="InterPro" id="IPR020826">
    <property type="entry name" value="Transketolase_BS"/>
</dbReference>
<dbReference type="InterPro" id="IPR005475">
    <property type="entry name" value="Transketolase-like_Pyr-bd"/>
</dbReference>
<dbReference type="PROSITE" id="PS00802">
    <property type="entry name" value="TRANSKETOLASE_2"/>
    <property type="match status" value="1"/>
</dbReference>
<evidence type="ECO:0000256" key="3">
    <source>
        <dbReference type="ARBA" id="ARBA00001946"/>
    </source>
</evidence>
<dbReference type="EC" id="2.2.1.1" evidence="12"/>
<protein>
    <submittedName>
        <fullName evidence="12">Transketolase</fullName>
        <ecNumber evidence="12">2.2.1.1</ecNumber>
    </submittedName>
</protein>
<keyword evidence="7 12" id="KW-0808">Transferase</keyword>
<dbReference type="RefSeq" id="WP_139632091.1">
    <property type="nucleotide sequence ID" value="NZ_VDLX02000007.1"/>
</dbReference>
<name>A0A5C4WFE9_9ACTN</name>
<dbReference type="GO" id="GO:0030976">
    <property type="term" value="F:thiamine pyrophosphate binding"/>
    <property type="evidence" value="ECO:0007669"/>
    <property type="project" value="TreeGrafter"/>
</dbReference>
<dbReference type="CDD" id="cd07033">
    <property type="entry name" value="TPP_PYR_DXS_TK_like"/>
    <property type="match status" value="1"/>
</dbReference>
<dbReference type="Gene3D" id="3.40.50.970">
    <property type="match status" value="2"/>
</dbReference>
<dbReference type="AlphaFoldDB" id="A0A5C4WFE9"/>
<keyword evidence="11" id="KW-0786">Thiamine pyrophosphate</keyword>
<dbReference type="InterPro" id="IPR009014">
    <property type="entry name" value="Transketo_C/PFOR_II"/>
</dbReference>
<comment type="cofactor">
    <cofactor evidence="4">
        <name>thiamine diphosphate</name>
        <dbReference type="ChEBI" id="CHEBI:58937"/>
    </cofactor>
</comment>
<evidence type="ECO:0000256" key="7">
    <source>
        <dbReference type="ARBA" id="ARBA00022679"/>
    </source>
</evidence>
<dbReference type="SMART" id="SM00861">
    <property type="entry name" value="Transket_pyr"/>
    <property type="match status" value="1"/>
</dbReference>
<dbReference type="EMBL" id="VDLX02000007">
    <property type="protein sequence ID" value="KAB8193536.1"/>
    <property type="molecule type" value="Genomic_DNA"/>
</dbReference>
<dbReference type="FunFam" id="3.40.50.970:FF:000129">
    <property type="entry name" value="Transketolase"/>
    <property type="match status" value="1"/>
</dbReference>
<dbReference type="CDD" id="cd02012">
    <property type="entry name" value="TPP_TK"/>
    <property type="match status" value="1"/>
</dbReference>
<dbReference type="NCBIfam" id="NF004559">
    <property type="entry name" value="PRK05899.2-5"/>
    <property type="match status" value="1"/>
</dbReference>
<dbReference type="InterPro" id="IPR051424">
    <property type="entry name" value="Transketolase-like"/>
</dbReference>
<dbReference type="SUPFAM" id="SSF52518">
    <property type="entry name" value="Thiamin diphosphate-binding fold (THDP-binding)"/>
    <property type="match status" value="2"/>
</dbReference>
<organism evidence="12 13">
    <name type="scientific">Nonomuraea phyllanthi</name>
    <dbReference type="NCBI Taxonomy" id="2219224"/>
    <lineage>
        <taxon>Bacteria</taxon>
        <taxon>Bacillati</taxon>
        <taxon>Actinomycetota</taxon>
        <taxon>Actinomycetes</taxon>
        <taxon>Streptosporangiales</taxon>
        <taxon>Streptosporangiaceae</taxon>
        <taxon>Nonomuraea</taxon>
    </lineage>
</organism>
<evidence type="ECO:0000256" key="6">
    <source>
        <dbReference type="ARBA" id="ARBA00011738"/>
    </source>
</evidence>
<dbReference type="Gene3D" id="3.40.50.920">
    <property type="match status" value="1"/>
</dbReference>
<evidence type="ECO:0000256" key="1">
    <source>
        <dbReference type="ARBA" id="ARBA00001913"/>
    </source>
</evidence>
<evidence type="ECO:0000256" key="9">
    <source>
        <dbReference type="ARBA" id="ARBA00022837"/>
    </source>
</evidence>
<dbReference type="Proteomes" id="UP000312512">
    <property type="component" value="Unassembled WGS sequence"/>
</dbReference>
<keyword evidence="9" id="KW-0106">Calcium</keyword>
<evidence type="ECO:0000256" key="4">
    <source>
        <dbReference type="ARBA" id="ARBA00001964"/>
    </source>
</evidence>
<comment type="subunit">
    <text evidence="6">Homodimer.</text>
</comment>
<dbReference type="Pfam" id="PF02779">
    <property type="entry name" value="Transket_pyr"/>
    <property type="match status" value="1"/>
</dbReference>
<comment type="cofactor">
    <cofactor evidence="2">
        <name>Mn(2+)</name>
        <dbReference type="ChEBI" id="CHEBI:29035"/>
    </cofactor>
</comment>
<keyword evidence="13" id="KW-1185">Reference proteome</keyword>
<comment type="similarity">
    <text evidence="5">Belongs to the transketolase family.</text>
</comment>
<evidence type="ECO:0000256" key="2">
    <source>
        <dbReference type="ARBA" id="ARBA00001936"/>
    </source>
</evidence>
<dbReference type="OrthoDB" id="8732661at2"/>
<accession>A0A5C4WFE9</accession>
<sequence>MPERDLQYLTELAAQLRVDSVRAAAEAGSGHPTSSMSAADLMAVLFACHLRYDFEHPGNPANDHLIFSKGHASPLLYALLKAAGAIDDKELLTFRKRGSRLEGHPTPRLPWVDVATGSLGQGLPVGVGVAMAGRLERLPYRVWVLCGDSELAEGSIWEAAEHAGSEGLANLTAIVDVNRLGQRGPTRHGWDTGAYARRFGAFGWHTIEIDGHDPGQIDYALGDARNTRRRPTVILAKTRKGEGALEVENREGAHGKPLKEPDKAVEELGGYREARVEVHEPDEAPAPYRFEGGPMSLPAYEVGDKVATRAAFGEALAALGAARGDVVALDGEVADSTKAEAFAKEFPERFFEMYIAEQQLVAAAVGLQVRGWVPYAATFAAFLTRAYDFIRMAGVSRASIRLVGSHAGVSIGEDGPSQMGLEDLAMLRAVYGSTVLYPCDANQAAALTAEMADIDGVSYLRTTRGSTPVIYPPGERFPVGGSRVLRQSHEDRATIVAAGVTVHEALAAADELRDAGVPVGVIDLYSVKPVDIAALAEAATTTGNLITVEDHRMEGGLGDAVMDAVSELGPRVVKLAVTGLPASATPEEQLALARIDRHAIADAVKRLL</sequence>
<gene>
    <name evidence="12" type="ORF">FH608_020125</name>
</gene>
<dbReference type="PANTHER" id="PTHR43195">
    <property type="entry name" value="TRANSKETOLASE"/>
    <property type="match status" value="1"/>
</dbReference>
<proteinExistence type="inferred from homology"/>
<reference evidence="12 13" key="1">
    <citation type="submission" date="2019-10" db="EMBL/GenBank/DDBJ databases">
        <title>Nonomuraea sp. nov., isolated from Phyllanthus amarus.</title>
        <authorList>
            <person name="Klykleung N."/>
            <person name="Tanasupawat S."/>
        </authorList>
    </citation>
    <scope>NUCLEOTIDE SEQUENCE [LARGE SCALE GENOMIC DNA]</scope>
    <source>
        <strain evidence="12 13">PA1-10</strain>
    </source>
</reference>
<comment type="cofactor">
    <cofactor evidence="3">
        <name>Mg(2+)</name>
        <dbReference type="ChEBI" id="CHEBI:18420"/>
    </cofactor>
</comment>
<evidence type="ECO:0000256" key="5">
    <source>
        <dbReference type="ARBA" id="ARBA00007131"/>
    </source>
</evidence>
<dbReference type="PANTHER" id="PTHR43195:SF1">
    <property type="entry name" value="FI06132P-RELATED"/>
    <property type="match status" value="1"/>
</dbReference>
<dbReference type="InterPro" id="IPR029061">
    <property type="entry name" value="THDP-binding"/>
</dbReference>
<dbReference type="GO" id="GO:0005737">
    <property type="term" value="C:cytoplasm"/>
    <property type="evidence" value="ECO:0007669"/>
    <property type="project" value="UniProtKB-ARBA"/>
</dbReference>
<dbReference type="SUPFAM" id="SSF52922">
    <property type="entry name" value="TK C-terminal domain-like"/>
    <property type="match status" value="1"/>
</dbReference>
<evidence type="ECO:0000256" key="10">
    <source>
        <dbReference type="ARBA" id="ARBA00022842"/>
    </source>
</evidence>
<dbReference type="InterPro" id="IPR005474">
    <property type="entry name" value="Transketolase_N"/>
</dbReference>
<dbReference type="GO" id="GO:0000287">
    <property type="term" value="F:magnesium ion binding"/>
    <property type="evidence" value="ECO:0007669"/>
    <property type="project" value="UniProtKB-ARBA"/>
</dbReference>